<evidence type="ECO:0000313" key="6">
    <source>
        <dbReference type="Proteomes" id="UP001066327"/>
    </source>
</evidence>
<gene>
    <name evidence="4" type="ORF">O4328_20645</name>
    <name evidence="5" type="ORF">Q5707_41765</name>
</gene>
<evidence type="ECO:0000259" key="3">
    <source>
        <dbReference type="Pfam" id="PF01551"/>
    </source>
</evidence>
<protein>
    <submittedName>
        <fullName evidence="5">Peptidoglycan DD-metalloendopeptidase family protein</fullName>
    </submittedName>
</protein>
<dbReference type="Gene3D" id="2.70.70.10">
    <property type="entry name" value="Glucose Permease (Domain IIA)"/>
    <property type="match status" value="1"/>
</dbReference>
<proteinExistence type="predicted"/>
<feature type="region of interest" description="Disordered" evidence="1">
    <location>
        <begin position="158"/>
        <end position="295"/>
    </location>
</feature>
<dbReference type="CDD" id="cd12797">
    <property type="entry name" value="M23_peptidase"/>
    <property type="match status" value="1"/>
</dbReference>
<evidence type="ECO:0000313" key="5">
    <source>
        <dbReference type="EMBL" id="WLF52663.1"/>
    </source>
</evidence>
<keyword evidence="6" id="KW-1185">Reference proteome</keyword>
<dbReference type="InterPro" id="IPR016047">
    <property type="entry name" value="M23ase_b-sheet_dom"/>
</dbReference>
<dbReference type="GO" id="GO:0004222">
    <property type="term" value="F:metalloendopeptidase activity"/>
    <property type="evidence" value="ECO:0007669"/>
    <property type="project" value="TreeGrafter"/>
</dbReference>
<dbReference type="Pfam" id="PF01551">
    <property type="entry name" value="Peptidase_M23"/>
    <property type="match status" value="1"/>
</dbReference>
<keyword evidence="2" id="KW-0732">Signal</keyword>
<dbReference type="InterPro" id="IPR050570">
    <property type="entry name" value="Cell_wall_metabolism_enzyme"/>
</dbReference>
<keyword evidence="5" id="KW-0614">Plasmid</keyword>
<dbReference type="SUPFAM" id="SSF51261">
    <property type="entry name" value="Duplicated hybrid motif"/>
    <property type="match status" value="1"/>
</dbReference>
<feature type="chain" id="PRO_5043858885" evidence="2">
    <location>
        <begin position="40"/>
        <end position="422"/>
    </location>
</feature>
<feature type="domain" description="M23ase beta-sheet core" evidence="3">
    <location>
        <begin position="312"/>
        <end position="407"/>
    </location>
</feature>
<name>A0AAX3YU29_RHOOP</name>
<geneLocation type="plasmid" evidence="5 7">
    <name>pRho-VOC14-L</name>
</geneLocation>
<dbReference type="RefSeq" id="WP_269591587.1">
    <property type="nucleotide sequence ID" value="NZ_CP130956.1"/>
</dbReference>
<feature type="compositionally biased region" description="Gly residues" evidence="1">
    <location>
        <begin position="197"/>
        <end position="207"/>
    </location>
</feature>
<dbReference type="EMBL" id="CP130956">
    <property type="protein sequence ID" value="WLF52663.1"/>
    <property type="molecule type" value="Genomic_DNA"/>
</dbReference>
<feature type="compositionally biased region" description="Low complexity" evidence="1">
    <location>
        <begin position="169"/>
        <end position="186"/>
    </location>
</feature>
<evidence type="ECO:0000256" key="1">
    <source>
        <dbReference type="SAM" id="MobiDB-lite"/>
    </source>
</evidence>
<feature type="compositionally biased region" description="Acidic residues" evidence="1">
    <location>
        <begin position="250"/>
        <end position="262"/>
    </location>
</feature>
<accession>A0AAX3YU29</accession>
<dbReference type="Proteomes" id="UP001066327">
    <property type="component" value="Unassembled WGS sequence"/>
</dbReference>
<sequence length="422" mass="42141">MRGITTATLTACTRRLPTLALGASTAVALVVIAAPPASAAHGADHADSPTVLAAALADAVTMVADAAQPDVVVVDPSRWQTVANIAAASLRNAEANGSLADVFEAQHLLAGCLSGFAAAGSAGSDVLGACADELAAVDGGIAPRLFAALELGDVSESAGPGIFDHTTEPAEAAASPESEPAEATAPNPDEDKDGATAGTGSGTGDAGGATDPQSEDPDHSAGTPAPSPEADTGDDDTAAVDGTHTHDGTDTADTDTDTADDVTGEKEAGEQESEDAATAAPQQPRTWNRPGTKEFVAPSAGTVTATMGDGRGHEGIDIANTLGAPIVAVADGEVIDAGPAQGFGLWVRIRHDDGSITTYGHNNDNLVEVGERVKAGQQIATVGNRGNSTGPHLHFEIEDPDGEIVDPVKWLAKRGASIVGLD</sequence>
<dbReference type="InterPro" id="IPR011055">
    <property type="entry name" value="Dup_hybrid_motif"/>
</dbReference>
<dbReference type="EMBL" id="JAPWIS010000010">
    <property type="protein sequence ID" value="MCZ4586066.1"/>
    <property type="molecule type" value="Genomic_DNA"/>
</dbReference>
<dbReference type="Proteomes" id="UP001231166">
    <property type="component" value="Plasmid pRho-VOC14-L"/>
</dbReference>
<evidence type="ECO:0000256" key="2">
    <source>
        <dbReference type="SAM" id="SignalP"/>
    </source>
</evidence>
<feature type="signal peptide" evidence="2">
    <location>
        <begin position="1"/>
        <end position="39"/>
    </location>
</feature>
<organism evidence="5 7">
    <name type="scientific">Rhodococcus opacus</name>
    <name type="common">Nocardia opaca</name>
    <dbReference type="NCBI Taxonomy" id="37919"/>
    <lineage>
        <taxon>Bacteria</taxon>
        <taxon>Bacillati</taxon>
        <taxon>Actinomycetota</taxon>
        <taxon>Actinomycetes</taxon>
        <taxon>Mycobacteriales</taxon>
        <taxon>Nocardiaceae</taxon>
        <taxon>Rhodococcus</taxon>
    </lineage>
</organism>
<evidence type="ECO:0000313" key="7">
    <source>
        <dbReference type="Proteomes" id="UP001231166"/>
    </source>
</evidence>
<dbReference type="PANTHER" id="PTHR21666:SF270">
    <property type="entry name" value="MUREIN HYDROLASE ACTIVATOR ENVC"/>
    <property type="match status" value="1"/>
</dbReference>
<reference evidence="5" key="2">
    <citation type="submission" date="2023-07" db="EMBL/GenBank/DDBJ databases">
        <title>Genomic analysis of Rhodococcus opacus VOC-14 with glycol ethers degradation activity.</title>
        <authorList>
            <person name="Narkevich D.A."/>
            <person name="Hlushen A.M."/>
            <person name="Akhremchuk A.E."/>
            <person name="Sikolenko M.A."/>
            <person name="Valentovich L.N."/>
        </authorList>
    </citation>
    <scope>NUCLEOTIDE SEQUENCE</scope>
    <source>
        <strain evidence="5">VOC-14</strain>
        <plasmid evidence="5">pRho-VOC14-L</plasmid>
    </source>
</reference>
<reference evidence="4" key="1">
    <citation type="submission" date="2022-12" db="EMBL/GenBank/DDBJ databases">
        <authorList>
            <person name="Krivoruchko A.V."/>
            <person name="Elkin A."/>
        </authorList>
    </citation>
    <scope>NUCLEOTIDE SEQUENCE</scope>
    <source>
        <strain evidence="4">IEGM 249</strain>
    </source>
</reference>
<dbReference type="AlphaFoldDB" id="A0AAX3YU29"/>
<dbReference type="PANTHER" id="PTHR21666">
    <property type="entry name" value="PEPTIDASE-RELATED"/>
    <property type="match status" value="1"/>
</dbReference>
<evidence type="ECO:0000313" key="4">
    <source>
        <dbReference type="EMBL" id="MCZ4586066.1"/>
    </source>
</evidence>